<evidence type="ECO:0000313" key="4">
    <source>
        <dbReference type="EMBL" id="KAK4497228.1"/>
    </source>
</evidence>
<reference evidence="4 5" key="1">
    <citation type="journal article" date="2023" name="G3 (Bethesda)">
        <title>A chromosome-level genome assembly of Zasmidium syzygii isolated from banana leaves.</title>
        <authorList>
            <person name="van Westerhoven A.C."/>
            <person name="Mehrabi R."/>
            <person name="Talebi R."/>
            <person name="Steentjes M.B.F."/>
            <person name="Corcolon B."/>
            <person name="Chong P.A."/>
            <person name="Kema G.H.J."/>
            <person name="Seidl M.F."/>
        </authorList>
    </citation>
    <scope>NUCLEOTIDE SEQUENCE [LARGE SCALE GENOMIC DNA]</scope>
    <source>
        <strain evidence="4 5">P124</strain>
    </source>
</reference>
<dbReference type="EMBL" id="JAXOVC010000009">
    <property type="protein sequence ID" value="KAK4497228.1"/>
    <property type="molecule type" value="Genomic_DNA"/>
</dbReference>
<feature type="transmembrane region" description="Helical" evidence="3">
    <location>
        <begin position="134"/>
        <end position="156"/>
    </location>
</feature>
<accession>A0ABR0E7J1</accession>
<dbReference type="Pfam" id="PF07690">
    <property type="entry name" value="MFS_1"/>
    <property type="match status" value="1"/>
</dbReference>
<sequence>MASSTIELRELQQGSSSRRAVSQVRQDVANESSLHYDSSGPGAVVSHTLPPVDGGRGAWLFLLGCFMLDGIVWGFPLSFGVFQVYYSTHEPFSHGASQNSGIAAIGTTATGVAYFASPFFGIAMQRYPHTRRPAMHVGLVAMVLGLIGASFCNTVAGLLATQGVLYGIGCILLYFPATLFLDEWFVKRKALAYGISWSGTGTAGVVVPFIMQWLLDSYGFRSALRILGCRFVAISICAVRSMVAAFVFWGLASSAPMLYLFAIIWGFFTGGFNTTWPGCAAAMRRLERNGNVDTGTLIGLMAAGKGVGGVVGGPLSEKLLEVGWHAHSKFAYGSSYGVLVVFCGVSAAFGGAACVGRLFKVI</sequence>
<keyword evidence="3" id="KW-1133">Transmembrane helix</keyword>
<protein>
    <recommendedName>
        <fullName evidence="6">Major facilitator superfamily (MFS) profile domain-containing protein</fullName>
    </recommendedName>
</protein>
<dbReference type="Gene3D" id="1.20.1250.20">
    <property type="entry name" value="MFS general substrate transporter like domains"/>
    <property type="match status" value="1"/>
</dbReference>
<dbReference type="InterPro" id="IPR036259">
    <property type="entry name" value="MFS_trans_sf"/>
</dbReference>
<dbReference type="Proteomes" id="UP001305779">
    <property type="component" value="Unassembled WGS sequence"/>
</dbReference>
<dbReference type="PANTHER" id="PTHR11360:SF287">
    <property type="entry name" value="MFS MONOCARBOXYLATE TRANSPORTER"/>
    <property type="match status" value="1"/>
</dbReference>
<feature type="transmembrane region" description="Helical" evidence="3">
    <location>
        <begin position="227"/>
        <end position="251"/>
    </location>
</feature>
<feature type="transmembrane region" description="Helical" evidence="3">
    <location>
        <begin position="257"/>
        <end position="276"/>
    </location>
</feature>
<evidence type="ECO:0000256" key="3">
    <source>
        <dbReference type="SAM" id="Phobius"/>
    </source>
</evidence>
<dbReference type="PANTHER" id="PTHR11360">
    <property type="entry name" value="MONOCARBOXYLATE TRANSPORTER"/>
    <property type="match status" value="1"/>
</dbReference>
<dbReference type="InterPro" id="IPR011701">
    <property type="entry name" value="MFS"/>
</dbReference>
<comment type="caution">
    <text evidence="4">The sequence shown here is derived from an EMBL/GenBank/DDBJ whole genome shotgun (WGS) entry which is preliminary data.</text>
</comment>
<keyword evidence="5" id="KW-1185">Reference proteome</keyword>
<evidence type="ECO:0008006" key="6">
    <source>
        <dbReference type="Google" id="ProtNLM"/>
    </source>
</evidence>
<feature type="transmembrane region" description="Helical" evidence="3">
    <location>
        <begin position="336"/>
        <end position="359"/>
    </location>
</feature>
<organism evidence="4 5">
    <name type="scientific">Zasmidium cellare</name>
    <name type="common">Wine cellar mold</name>
    <name type="synonym">Racodium cellare</name>
    <dbReference type="NCBI Taxonomy" id="395010"/>
    <lineage>
        <taxon>Eukaryota</taxon>
        <taxon>Fungi</taxon>
        <taxon>Dikarya</taxon>
        <taxon>Ascomycota</taxon>
        <taxon>Pezizomycotina</taxon>
        <taxon>Dothideomycetes</taxon>
        <taxon>Dothideomycetidae</taxon>
        <taxon>Mycosphaerellales</taxon>
        <taxon>Mycosphaerellaceae</taxon>
        <taxon>Zasmidium</taxon>
    </lineage>
</organism>
<proteinExistence type="inferred from homology"/>
<keyword evidence="3" id="KW-0812">Transmembrane</keyword>
<evidence type="ECO:0000256" key="2">
    <source>
        <dbReference type="ARBA" id="ARBA00006727"/>
    </source>
</evidence>
<keyword evidence="3" id="KW-0472">Membrane</keyword>
<gene>
    <name evidence="4" type="ORF">PRZ48_011678</name>
</gene>
<dbReference type="SUPFAM" id="SSF103473">
    <property type="entry name" value="MFS general substrate transporter"/>
    <property type="match status" value="2"/>
</dbReference>
<comment type="subcellular location">
    <subcellularLocation>
        <location evidence="1">Membrane</location>
        <topology evidence="1">Multi-pass membrane protein</topology>
    </subcellularLocation>
</comment>
<evidence type="ECO:0000313" key="5">
    <source>
        <dbReference type="Proteomes" id="UP001305779"/>
    </source>
</evidence>
<feature type="transmembrane region" description="Helical" evidence="3">
    <location>
        <begin position="102"/>
        <end position="122"/>
    </location>
</feature>
<comment type="similarity">
    <text evidence="2">Belongs to the major facilitator superfamily. Monocarboxylate porter (TC 2.A.1.13) family.</text>
</comment>
<feature type="transmembrane region" description="Helical" evidence="3">
    <location>
        <begin position="163"/>
        <end position="181"/>
    </location>
</feature>
<name>A0ABR0E7J1_ZASCE</name>
<dbReference type="InterPro" id="IPR050327">
    <property type="entry name" value="Proton-linked_MCT"/>
</dbReference>
<feature type="transmembrane region" description="Helical" evidence="3">
    <location>
        <begin position="193"/>
        <end position="215"/>
    </location>
</feature>
<evidence type="ECO:0000256" key="1">
    <source>
        <dbReference type="ARBA" id="ARBA00004141"/>
    </source>
</evidence>
<feature type="transmembrane region" description="Helical" evidence="3">
    <location>
        <begin position="58"/>
        <end position="82"/>
    </location>
</feature>